<name>A0A2I0JHA1_PUNGR</name>
<keyword evidence="3" id="KW-1185">Reference proteome</keyword>
<protein>
    <submittedName>
        <fullName evidence="2">Uncharacterized protein</fullName>
    </submittedName>
</protein>
<reference evidence="2 3" key="1">
    <citation type="submission" date="2017-11" db="EMBL/GenBank/DDBJ databases">
        <title>De-novo sequencing of pomegranate (Punica granatum L.) genome.</title>
        <authorList>
            <person name="Akparov Z."/>
            <person name="Amiraslanov A."/>
            <person name="Hajiyeva S."/>
            <person name="Abbasov M."/>
            <person name="Kaur K."/>
            <person name="Hamwieh A."/>
            <person name="Solovyev V."/>
            <person name="Salamov A."/>
            <person name="Braich B."/>
            <person name="Kosarev P."/>
            <person name="Mahmoud A."/>
            <person name="Hajiyev E."/>
            <person name="Babayeva S."/>
            <person name="Izzatullayeva V."/>
            <person name="Mammadov A."/>
            <person name="Mammadov A."/>
            <person name="Sharifova S."/>
            <person name="Ojaghi J."/>
            <person name="Eynullazada K."/>
            <person name="Bayramov B."/>
            <person name="Abdulazimova A."/>
            <person name="Shahmuradov I."/>
        </authorList>
    </citation>
    <scope>NUCLEOTIDE SEQUENCE [LARGE SCALE GENOMIC DNA]</scope>
    <source>
        <strain evidence="3">cv. AG2017</strain>
        <tissue evidence="2">Leaf</tissue>
    </source>
</reference>
<accession>A0A2I0JHA1</accession>
<organism evidence="2 3">
    <name type="scientific">Punica granatum</name>
    <name type="common">Pomegranate</name>
    <dbReference type="NCBI Taxonomy" id="22663"/>
    <lineage>
        <taxon>Eukaryota</taxon>
        <taxon>Viridiplantae</taxon>
        <taxon>Streptophyta</taxon>
        <taxon>Embryophyta</taxon>
        <taxon>Tracheophyta</taxon>
        <taxon>Spermatophyta</taxon>
        <taxon>Magnoliopsida</taxon>
        <taxon>eudicotyledons</taxon>
        <taxon>Gunneridae</taxon>
        <taxon>Pentapetalae</taxon>
        <taxon>rosids</taxon>
        <taxon>malvids</taxon>
        <taxon>Myrtales</taxon>
        <taxon>Lythraceae</taxon>
        <taxon>Punica</taxon>
    </lineage>
</organism>
<dbReference type="PANTHER" id="PTHR36037">
    <property type="entry name" value="RNA-DIRECTED DNA POLYMERASE (REVERSE TRANSCRIPTASE)-RELATED FAMILY PROTEIN"/>
    <property type="match status" value="1"/>
</dbReference>
<dbReference type="STRING" id="22663.A0A2I0JHA1"/>
<evidence type="ECO:0000256" key="1">
    <source>
        <dbReference type="SAM" id="MobiDB-lite"/>
    </source>
</evidence>
<gene>
    <name evidence="2" type="ORF">CRG98_023949</name>
</gene>
<sequence length="511" mass="56896">MCLLHSLSSAHPTPSLFSLACLSASSVIGLTPTTSTTTLFPLQKLSSSLLSHAFSLCLLSSAATSVADQATGSDLGGAAPPSNGTRQFKSSERGGERERERVRMEEAAPTAGSPDVDIIRSRIGELTDLLRICKDVDPEAHPDSEKLVSQCAFDLEGRVEQILAQSSVAASFGPEDSSAFLEQLKEELNAVEVEKIKISDQIELLTKSVMSDSETLERDLEWLKWSLDHTELLGLEKITTGRCVDCFYRENQLSSTSGDACHKFEILDLQSQIEKKNKILKSLQSLDCEFKRYDIIEQIEDTLSGIKVIEFDQNIIRLSLKTYVPKFEGNQQKVEDAIETSEVNHEVLIEVVDTNLEIESVEIFPNDVYIADIVDAAKSFRQSFSQLTVPQTSLEWFIRKVMERIIISTLRRSVVKTANKLRYSVEYMERDNTITAHFLGGIDAILKASQGWPLCDSPLELISLKCSENSAKRVPLSVLRKVEEAMRSLEAQKRVKLLAFLNSIEAMLSEH</sequence>
<feature type="region of interest" description="Disordered" evidence="1">
    <location>
        <begin position="72"/>
        <end position="114"/>
    </location>
</feature>
<dbReference type="PANTHER" id="PTHR36037:SF1">
    <property type="entry name" value="RNA-DIRECTED DNA POLYMERASE (REVERSE TRANSCRIPTASE)-RELATED FAMILY PROTEIN"/>
    <property type="match status" value="1"/>
</dbReference>
<evidence type="ECO:0000313" key="3">
    <source>
        <dbReference type="Proteomes" id="UP000233551"/>
    </source>
</evidence>
<feature type="compositionally biased region" description="Basic and acidic residues" evidence="1">
    <location>
        <begin position="89"/>
        <end position="106"/>
    </location>
</feature>
<evidence type="ECO:0000313" key="2">
    <source>
        <dbReference type="EMBL" id="PKI55638.1"/>
    </source>
</evidence>
<dbReference type="AlphaFoldDB" id="A0A2I0JHA1"/>
<comment type="caution">
    <text evidence="2">The sequence shown here is derived from an EMBL/GenBank/DDBJ whole genome shotgun (WGS) entry which is preliminary data.</text>
</comment>
<dbReference type="Proteomes" id="UP000233551">
    <property type="component" value="Unassembled WGS sequence"/>
</dbReference>
<dbReference type="EMBL" id="PGOL01001682">
    <property type="protein sequence ID" value="PKI55638.1"/>
    <property type="molecule type" value="Genomic_DNA"/>
</dbReference>
<proteinExistence type="predicted"/>